<dbReference type="PANTHER" id="PTHR21179">
    <property type="entry name" value="SERINE-TYPE ENDOPEPTIDASE INHIBITOR"/>
    <property type="match status" value="1"/>
</dbReference>
<sequence>LIFSPSSRSPVSVPQPQSTPAPPAGGKFVLVNNVPTLVTRAPFVAAPPPTQQFLDCFGRCPTTPEYNPVCASNMQTYLNQQKFDCARFCGADIQIVRRSSCEGLFPMQRG</sequence>
<organism evidence="3 4">
    <name type="scientific">Drosophila busckii</name>
    <name type="common">Fruit fly</name>
    <dbReference type="NCBI Taxonomy" id="30019"/>
    <lineage>
        <taxon>Eukaryota</taxon>
        <taxon>Metazoa</taxon>
        <taxon>Ecdysozoa</taxon>
        <taxon>Arthropoda</taxon>
        <taxon>Hexapoda</taxon>
        <taxon>Insecta</taxon>
        <taxon>Pterygota</taxon>
        <taxon>Neoptera</taxon>
        <taxon>Endopterygota</taxon>
        <taxon>Diptera</taxon>
        <taxon>Brachycera</taxon>
        <taxon>Muscomorpha</taxon>
        <taxon>Ephydroidea</taxon>
        <taxon>Drosophilidae</taxon>
        <taxon>Drosophila</taxon>
    </lineage>
</organism>
<dbReference type="GO" id="GO:0004867">
    <property type="term" value="F:serine-type endopeptidase inhibitor activity"/>
    <property type="evidence" value="ECO:0007669"/>
    <property type="project" value="InterPro"/>
</dbReference>
<evidence type="ECO:0000313" key="4">
    <source>
        <dbReference type="Proteomes" id="UP000494163"/>
    </source>
</evidence>
<protein>
    <submittedName>
        <fullName evidence="3">CG34454</fullName>
    </submittedName>
</protein>
<evidence type="ECO:0000313" key="3">
    <source>
        <dbReference type="EMBL" id="ALC43921.1"/>
    </source>
</evidence>
<feature type="region of interest" description="Disordered" evidence="1">
    <location>
        <begin position="1"/>
        <end position="25"/>
    </location>
</feature>
<dbReference type="InterPro" id="IPR002350">
    <property type="entry name" value="Kazal_dom"/>
</dbReference>
<accession>A0A0M4EE01</accession>
<dbReference type="Proteomes" id="UP000494163">
    <property type="component" value="Chromosome 3L"/>
</dbReference>
<proteinExistence type="predicted"/>
<name>A0A0M4EE01_DROBS</name>
<dbReference type="AlphaFoldDB" id="A0A0M4EE01"/>
<dbReference type="Pfam" id="PF00050">
    <property type="entry name" value="Kazal_1"/>
    <property type="match status" value="1"/>
</dbReference>
<keyword evidence="4" id="KW-1185">Reference proteome</keyword>
<dbReference type="SMART" id="SM00280">
    <property type="entry name" value="KAZAL"/>
    <property type="match status" value="1"/>
</dbReference>
<dbReference type="EMBL" id="CP012525">
    <property type="protein sequence ID" value="ALC43921.1"/>
    <property type="molecule type" value="Genomic_DNA"/>
</dbReference>
<dbReference type="OMA" id="IDCFGRC"/>
<dbReference type="Gene3D" id="3.30.60.30">
    <property type="match status" value="1"/>
</dbReference>
<dbReference type="SUPFAM" id="SSF100895">
    <property type="entry name" value="Kazal-type serine protease inhibitors"/>
    <property type="match status" value="1"/>
</dbReference>
<dbReference type="InterPro" id="IPR036058">
    <property type="entry name" value="Kazal_dom_sf"/>
</dbReference>
<dbReference type="PANTHER" id="PTHR21179:SF1">
    <property type="entry name" value="KAZ1-TYPE SERINE PROTEASE INHIBITOR-LIKE PROTEIN TYPE EPSILON-RELATED"/>
    <property type="match status" value="1"/>
</dbReference>
<feature type="non-terminal residue" evidence="3">
    <location>
        <position position="1"/>
    </location>
</feature>
<reference evidence="3 4" key="1">
    <citation type="submission" date="2015-08" db="EMBL/GenBank/DDBJ databases">
        <title>Ancestral chromatin configuration constrains chromatin evolution on differentiating sex chromosomes in Drosophila.</title>
        <authorList>
            <person name="Zhou Q."/>
            <person name="Bachtrog D."/>
        </authorList>
    </citation>
    <scope>NUCLEOTIDE SEQUENCE [LARGE SCALE GENOMIC DNA]</scope>
    <source>
        <tissue evidence="3">Whole larvae</tissue>
    </source>
</reference>
<evidence type="ECO:0000259" key="2">
    <source>
        <dbReference type="SMART" id="SM00280"/>
    </source>
</evidence>
<dbReference type="InterPro" id="IPR039932">
    <property type="entry name" value="Spink4-like"/>
</dbReference>
<dbReference type="CDD" id="cd00104">
    <property type="entry name" value="KAZAL_FS"/>
    <property type="match status" value="1"/>
</dbReference>
<feature type="compositionally biased region" description="Low complexity" evidence="1">
    <location>
        <begin position="1"/>
        <end position="16"/>
    </location>
</feature>
<gene>
    <name evidence="3" type="ORF">Dbus_chr3Lg1087</name>
</gene>
<dbReference type="OrthoDB" id="126772at2759"/>
<evidence type="ECO:0000256" key="1">
    <source>
        <dbReference type="SAM" id="MobiDB-lite"/>
    </source>
</evidence>
<feature type="domain" description="Kazal-like" evidence="2">
    <location>
        <begin position="59"/>
        <end position="101"/>
    </location>
</feature>